<reference evidence="1" key="1">
    <citation type="submission" date="2021-01" db="EMBL/GenBank/DDBJ databases">
        <authorList>
            <person name="Corre E."/>
            <person name="Pelletier E."/>
            <person name="Niang G."/>
            <person name="Scheremetjew M."/>
            <person name="Finn R."/>
            <person name="Kale V."/>
            <person name="Holt S."/>
            <person name="Cochrane G."/>
            <person name="Meng A."/>
            <person name="Brown T."/>
            <person name="Cohen L."/>
        </authorList>
    </citation>
    <scope>NUCLEOTIDE SEQUENCE</scope>
    <source>
        <strain evidence="1">CCMP622</strain>
    </source>
</reference>
<dbReference type="EMBL" id="HBHP01002290">
    <property type="protein sequence ID" value="CAD9746857.1"/>
    <property type="molecule type" value="Transcribed_RNA"/>
</dbReference>
<evidence type="ECO:0000313" key="1">
    <source>
        <dbReference type="EMBL" id="CAD9746857.1"/>
    </source>
</evidence>
<protein>
    <submittedName>
        <fullName evidence="1">Uncharacterized protein</fullName>
    </submittedName>
</protein>
<name>A0A7S2X6C0_9EUKA</name>
<accession>A0A7S2X6C0</accession>
<sequence length="135" mass="15490">MHSLVSARAMNNREGVAEAYDRERRRYVVRVAGKRIRVQRKNLSIIDKPVPIWEQVDDNQNKVAAARLSGDLFGSLGAALLQYLKGAYQQKSKRNAKTFTERYNDVRGFEIHLRLHLHHLASWHLLSHARTASSS</sequence>
<proteinExistence type="predicted"/>
<gene>
    <name evidence="1" type="ORF">LSP00402_LOCUS1497</name>
</gene>
<dbReference type="AlphaFoldDB" id="A0A7S2X6C0"/>
<organism evidence="1">
    <name type="scientific">Lotharella oceanica</name>
    <dbReference type="NCBI Taxonomy" id="641309"/>
    <lineage>
        <taxon>Eukaryota</taxon>
        <taxon>Sar</taxon>
        <taxon>Rhizaria</taxon>
        <taxon>Cercozoa</taxon>
        <taxon>Chlorarachniophyceae</taxon>
        <taxon>Lotharella</taxon>
    </lineage>
</organism>